<keyword evidence="1" id="KW-0812">Transmembrane</keyword>
<dbReference type="InterPro" id="IPR052413">
    <property type="entry name" value="SUR7_domain"/>
</dbReference>
<dbReference type="PANTHER" id="PTHR28019:SF7">
    <property type="entry name" value="SUR7 PROTEIN"/>
    <property type="match status" value="1"/>
</dbReference>
<reference evidence="2 3" key="1">
    <citation type="journal article" date="2024" name="Commun. Biol.">
        <title>Comparative genomic analysis of thermophilic fungi reveals convergent evolutionary adaptations and gene losses.</title>
        <authorList>
            <person name="Steindorff A.S."/>
            <person name="Aguilar-Pontes M.V."/>
            <person name="Robinson A.J."/>
            <person name="Andreopoulos B."/>
            <person name="LaButti K."/>
            <person name="Kuo A."/>
            <person name="Mondo S."/>
            <person name="Riley R."/>
            <person name="Otillar R."/>
            <person name="Haridas S."/>
            <person name="Lipzen A."/>
            <person name="Grimwood J."/>
            <person name="Schmutz J."/>
            <person name="Clum A."/>
            <person name="Reid I.D."/>
            <person name="Moisan M.C."/>
            <person name="Butler G."/>
            <person name="Nguyen T.T.M."/>
            <person name="Dewar K."/>
            <person name="Conant G."/>
            <person name="Drula E."/>
            <person name="Henrissat B."/>
            <person name="Hansel C."/>
            <person name="Singer S."/>
            <person name="Hutchinson M.I."/>
            <person name="de Vries R.P."/>
            <person name="Natvig D.O."/>
            <person name="Powell A.J."/>
            <person name="Tsang A."/>
            <person name="Grigoriev I.V."/>
        </authorList>
    </citation>
    <scope>NUCLEOTIDE SEQUENCE [LARGE SCALE GENOMIC DNA]</scope>
    <source>
        <strain evidence="2 3">CBS 620.91</strain>
    </source>
</reference>
<feature type="transmembrane region" description="Helical" evidence="1">
    <location>
        <begin position="355"/>
        <end position="375"/>
    </location>
</feature>
<gene>
    <name evidence="2" type="ORF">VTJ49DRAFT_7183</name>
</gene>
<proteinExistence type="predicted"/>
<feature type="transmembrane region" description="Helical" evidence="1">
    <location>
        <begin position="302"/>
        <end position="329"/>
    </location>
</feature>
<dbReference type="EMBL" id="JAZGSY010000008">
    <property type="protein sequence ID" value="KAL1843832.1"/>
    <property type="molecule type" value="Genomic_DNA"/>
</dbReference>
<evidence type="ECO:0000313" key="3">
    <source>
        <dbReference type="Proteomes" id="UP001583172"/>
    </source>
</evidence>
<keyword evidence="1" id="KW-1133">Transmembrane helix</keyword>
<dbReference type="PANTHER" id="PTHR28019">
    <property type="entry name" value="CELL MEMBRANE PROTEIN YLR413W-RELATED"/>
    <property type="match status" value="1"/>
</dbReference>
<organism evidence="2 3">
    <name type="scientific">Humicola insolens</name>
    <name type="common">Soft-rot fungus</name>
    <dbReference type="NCBI Taxonomy" id="85995"/>
    <lineage>
        <taxon>Eukaryota</taxon>
        <taxon>Fungi</taxon>
        <taxon>Dikarya</taxon>
        <taxon>Ascomycota</taxon>
        <taxon>Pezizomycotina</taxon>
        <taxon>Sordariomycetes</taxon>
        <taxon>Sordariomycetidae</taxon>
        <taxon>Sordariales</taxon>
        <taxon>Chaetomiaceae</taxon>
        <taxon>Mycothermus</taxon>
    </lineage>
</organism>
<keyword evidence="3" id="KW-1185">Reference proteome</keyword>
<sequence length="419" mass="44476">MPMGNMMMPPGMMAPGMMPMGFPGYPVAVPEPTTVKKPAAKAPSAPQTPPTDMTKGPMIFRLLPVIFSFVAFILALLALFAGNKPGILEGYDILTVNISYLRTNQSGPEALLFLRNECNGSGILTQLCEDMKAAAGIADPEPVQPHNGTRPVVLLNETKSHSDDAANNALPARDQRQHPDFYALYPLAVCEGVFHKSGARINTGCHSLFSTDTSATIPALLVDALNRHKDNDKHDGNDNKSTTIADPLPGALSATLTGLNPLCKAIGFMLSVATGLTCLTLITSVCVVTLSSKTEPGGSTSYTWGVWTNLALCGFAFFFLVLAGLVGAAGGQMNEGNVNHQGKDVDVSAVAGTEWLTLEWVAAGVMVVVLAYWGIRAVRLRKAKKAEAARVAAEQEAEELEDMPRVMMPGVAGMRMAYA</sequence>
<evidence type="ECO:0000313" key="2">
    <source>
        <dbReference type="EMBL" id="KAL1843832.1"/>
    </source>
</evidence>
<evidence type="ECO:0000256" key="1">
    <source>
        <dbReference type="SAM" id="Phobius"/>
    </source>
</evidence>
<dbReference type="InterPro" id="IPR009571">
    <property type="entry name" value="SUR7/Rim9-like_fungi"/>
</dbReference>
<accession>A0ABR3VPZ6</accession>
<keyword evidence="1" id="KW-0472">Membrane</keyword>
<name>A0ABR3VPZ6_HUMIN</name>
<feature type="transmembrane region" description="Helical" evidence="1">
    <location>
        <begin position="265"/>
        <end position="290"/>
    </location>
</feature>
<feature type="transmembrane region" description="Helical" evidence="1">
    <location>
        <begin position="62"/>
        <end position="81"/>
    </location>
</feature>
<dbReference type="Proteomes" id="UP001583172">
    <property type="component" value="Unassembled WGS sequence"/>
</dbReference>
<protein>
    <submittedName>
        <fullName evidence="2">Uncharacterized protein</fullName>
    </submittedName>
</protein>
<dbReference type="Pfam" id="PF06687">
    <property type="entry name" value="SUR7"/>
    <property type="match status" value="1"/>
</dbReference>
<comment type="caution">
    <text evidence="2">The sequence shown here is derived from an EMBL/GenBank/DDBJ whole genome shotgun (WGS) entry which is preliminary data.</text>
</comment>